<accession>A0A1G7VUF6</accession>
<dbReference type="InterPro" id="IPR014710">
    <property type="entry name" value="RmlC-like_jellyroll"/>
</dbReference>
<dbReference type="STRING" id="645274.SAMN04487901_106130"/>
<evidence type="ECO:0000313" key="10">
    <source>
        <dbReference type="EMBL" id="SDG63211.1"/>
    </source>
</evidence>
<comment type="function">
    <text evidence="2">Catalyzes the epimerization of the C3' and C5'positions of dTDP-6-deoxy-D-xylo-4-hexulose, forming dTDP-6-deoxy-L-lyxo-4-hexulose.</text>
</comment>
<evidence type="ECO:0000256" key="9">
    <source>
        <dbReference type="PIRSR" id="PIRSR600888-3"/>
    </source>
</evidence>
<feature type="active site" description="Proton acceptor" evidence="8">
    <location>
        <position position="66"/>
    </location>
</feature>
<name>A0A1G7VUF6_9BACT</name>
<evidence type="ECO:0000313" key="11">
    <source>
        <dbReference type="Proteomes" id="UP000198779"/>
    </source>
</evidence>
<dbReference type="PANTHER" id="PTHR21047:SF2">
    <property type="entry name" value="THYMIDINE DIPHOSPHO-4-KETO-RHAMNOSE 3,5-EPIMERASE"/>
    <property type="match status" value="1"/>
</dbReference>
<evidence type="ECO:0000256" key="8">
    <source>
        <dbReference type="PIRSR" id="PIRSR600888-1"/>
    </source>
</evidence>
<comment type="catalytic activity">
    <reaction evidence="1">
        <text>dTDP-4-dehydro-6-deoxy-alpha-D-glucose = dTDP-4-dehydro-beta-L-rhamnose</text>
        <dbReference type="Rhea" id="RHEA:16969"/>
        <dbReference type="ChEBI" id="CHEBI:57649"/>
        <dbReference type="ChEBI" id="CHEBI:62830"/>
        <dbReference type="EC" id="5.1.3.13"/>
    </reaction>
</comment>
<dbReference type="GO" id="GO:0000271">
    <property type="term" value="P:polysaccharide biosynthetic process"/>
    <property type="evidence" value="ECO:0007669"/>
    <property type="project" value="TreeGrafter"/>
</dbReference>
<dbReference type="EMBL" id="FNCQ01000006">
    <property type="protein sequence ID" value="SDG63211.1"/>
    <property type="molecule type" value="Genomic_DNA"/>
</dbReference>
<dbReference type="SUPFAM" id="SSF51182">
    <property type="entry name" value="RmlC-like cupins"/>
    <property type="match status" value="2"/>
</dbReference>
<feature type="active site" description="Proton donor" evidence="8">
    <location>
        <position position="164"/>
    </location>
</feature>
<dbReference type="CDD" id="cd00438">
    <property type="entry name" value="cupin_RmlC"/>
    <property type="match status" value="1"/>
</dbReference>
<evidence type="ECO:0000256" key="2">
    <source>
        <dbReference type="ARBA" id="ARBA00001997"/>
    </source>
</evidence>
<protein>
    <recommendedName>
        <fullName evidence="4">dTDP-4-dehydrorhamnose 3,5-epimerase</fullName>
        <ecNumber evidence="3">5.1.3.13</ecNumber>
    </recommendedName>
    <alternativeName>
        <fullName evidence="6">Thymidine diphospho-4-keto-rhamnose 3,5-epimerase</fullName>
    </alternativeName>
    <alternativeName>
        <fullName evidence="5">dTDP-4-keto-6-deoxyglucose 3,5-epimerase</fullName>
    </alternativeName>
    <alternativeName>
        <fullName evidence="7">dTDP-6-deoxy-D-xylo-4-hexulose 3,5-epimerase</fullName>
    </alternativeName>
</protein>
<sequence>MNVIKTAIDGVLIIEPKVFGDKRGYFFESFSQREFDEKVAPILGHTINFVQDNESMSSYGVMRGLHFQRPPFTQSKLVRCVKGAVLDVAVDIRKGSPTYGQHVECLLCARDEEGEHFAKLYANDKEFESLPKQGGMVGLGLQFFVPRGFAHGFAVLSETAVFQYKCDEFYHPEADGGISILDNSLGIDWRIPTDKANLSDKDTKHALLKDFNSPFDINVSLY</sequence>
<evidence type="ECO:0000256" key="1">
    <source>
        <dbReference type="ARBA" id="ARBA00001298"/>
    </source>
</evidence>
<organism evidence="10 11">
    <name type="scientific">Prevotella communis</name>
    <dbReference type="NCBI Taxonomy" id="2913614"/>
    <lineage>
        <taxon>Bacteria</taxon>
        <taxon>Pseudomonadati</taxon>
        <taxon>Bacteroidota</taxon>
        <taxon>Bacteroidia</taxon>
        <taxon>Bacteroidales</taxon>
        <taxon>Prevotellaceae</taxon>
        <taxon>Prevotella</taxon>
    </lineage>
</organism>
<evidence type="ECO:0000256" key="5">
    <source>
        <dbReference type="ARBA" id="ARBA00029758"/>
    </source>
</evidence>
<reference evidence="11" key="1">
    <citation type="submission" date="2016-10" db="EMBL/GenBank/DDBJ databases">
        <authorList>
            <person name="Varghese N."/>
            <person name="Submissions S."/>
        </authorList>
    </citation>
    <scope>NUCLEOTIDE SEQUENCE [LARGE SCALE GENOMIC DNA]</scope>
    <source>
        <strain evidence="11">BP1-148</strain>
    </source>
</reference>
<dbReference type="PANTHER" id="PTHR21047">
    <property type="entry name" value="DTDP-6-DEOXY-D-GLUCOSE-3,5 EPIMERASE"/>
    <property type="match status" value="1"/>
</dbReference>
<gene>
    <name evidence="10" type="ORF">SAMN04487901_106130</name>
</gene>
<evidence type="ECO:0000256" key="4">
    <source>
        <dbReference type="ARBA" id="ARBA00019595"/>
    </source>
</evidence>
<dbReference type="GO" id="GO:0019305">
    <property type="term" value="P:dTDP-rhamnose biosynthetic process"/>
    <property type="evidence" value="ECO:0007669"/>
    <property type="project" value="TreeGrafter"/>
</dbReference>
<dbReference type="GO" id="GO:0005829">
    <property type="term" value="C:cytosol"/>
    <property type="evidence" value="ECO:0007669"/>
    <property type="project" value="TreeGrafter"/>
</dbReference>
<evidence type="ECO:0000256" key="6">
    <source>
        <dbReference type="ARBA" id="ARBA00031424"/>
    </source>
</evidence>
<keyword evidence="11" id="KW-1185">Reference proteome</keyword>
<dbReference type="InterPro" id="IPR000888">
    <property type="entry name" value="RmlC-like"/>
</dbReference>
<dbReference type="AlphaFoldDB" id="A0A1G7VUF6"/>
<dbReference type="GO" id="GO:0008830">
    <property type="term" value="F:dTDP-4-dehydrorhamnose 3,5-epimerase activity"/>
    <property type="evidence" value="ECO:0007669"/>
    <property type="project" value="UniProtKB-EC"/>
</dbReference>
<dbReference type="Proteomes" id="UP000198779">
    <property type="component" value="Unassembled WGS sequence"/>
</dbReference>
<dbReference type="InterPro" id="IPR011051">
    <property type="entry name" value="RmlC_Cupin_sf"/>
</dbReference>
<dbReference type="EC" id="5.1.3.13" evidence="3"/>
<feature type="site" description="Participates in a stacking interaction with the thymidine ring of dTDP-4-oxo-6-deoxyglucose" evidence="9">
    <location>
        <position position="170"/>
    </location>
</feature>
<dbReference type="Gene3D" id="2.60.120.10">
    <property type="entry name" value="Jelly Rolls"/>
    <property type="match status" value="1"/>
</dbReference>
<evidence type="ECO:0000256" key="3">
    <source>
        <dbReference type="ARBA" id="ARBA00012098"/>
    </source>
</evidence>
<proteinExistence type="predicted"/>
<dbReference type="Pfam" id="PF00908">
    <property type="entry name" value="dTDP_sugar_isom"/>
    <property type="match status" value="2"/>
</dbReference>
<evidence type="ECO:0000256" key="7">
    <source>
        <dbReference type="ARBA" id="ARBA00033311"/>
    </source>
</evidence>
<dbReference type="RefSeq" id="WP_091816759.1">
    <property type="nucleotide sequence ID" value="NZ_FNCQ01000006.1"/>
</dbReference>